<organism evidence="10 11">
    <name type="scientific">Dactylellina haptotyla (strain CBS 200.50)</name>
    <name type="common">Nematode-trapping fungus</name>
    <name type="synonym">Monacrosporium haptotylum</name>
    <dbReference type="NCBI Taxonomy" id="1284197"/>
    <lineage>
        <taxon>Eukaryota</taxon>
        <taxon>Fungi</taxon>
        <taxon>Dikarya</taxon>
        <taxon>Ascomycota</taxon>
        <taxon>Pezizomycotina</taxon>
        <taxon>Orbiliomycetes</taxon>
        <taxon>Orbiliales</taxon>
        <taxon>Orbiliaceae</taxon>
        <taxon>Dactylellina</taxon>
    </lineage>
</organism>
<protein>
    <recommendedName>
        <fullName evidence="8">Succinate-semialdehyde dehydrogenase</fullName>
        <ecNumber evidence="8">1.2.1.16</ecNumber>
    </recommendedName>
</protein>
<keyword evidence="3 7" id="KW-0560">Oxidoreductase</keyword>
<evidence type="ECO:0000256" key="2">
    <source>
        <dbReference type="ARBA" id="ARBA00009986"/>
    </source>
</evidence>
<dbReference type="OrthoDB" id="310895at2759"/>
<sequence>MKLIGKAPEMDQADVNEAIDCASAAFKGFRNTLPRERARMLRKWYDLMMENKEDLATLITWENGKPTADALGEVTYAASFFEWFSEEAPRMYGDTIPASVAGNRVVTVKQPVGVCALITPWNFPAAMVTRKIGPALAAGCTVVAKAPGETPFTSLALGELALRAGIPPGVVNFVTALDNTPSIGALLCENPTIKKLSFTGSTNVGKLLMKQSSSTLKKLSFELGGNAPLIVFDDADLDTAVTGAIASKFRSSGQTCVCANRIYVQSGIYEKFAEKFAEKARGFKVGSGYEKGITHGPLIHSRAVSKVESHIKDAISKGGHVVVGGQKLPDLGENFYQPTVITGVTGEMAIAAEETFGPVAGLFKFDTEEEVVKAANSADVGLAGYFFTKDTQRAWRVAEALEVGMVGINTGIISDVASPFGGVKESGFGREGSKYGIDEYVIIKSMIFGGIQPIV</sequence>
<dbReference type="PROSITE" id="PS00687">
    <property type="entry name" value="ALDEHYDE_DEHYDR_GLU"/>
    <property type="match status" value="1"/>
</dbReference>
<reference evidence="11" key="2">
    <citation type="submission" date="2013-04" db="EMBL/GenBank/DDBJ databases">
        <title>Genomic mechanisms accounting for the adaptation to parasitism in nematode-trapping fungi.</title>
        <authorList>
            <person name="Ahren D.G."/>
        </authorList>
    </citation>
    <scope>NUCLEOTIDE SEQUENCE [LARGE SCALE GENOMIC DNA]</scope>
    <source>
        <strain evidence="11">CBS 200.50</strain>
    </source>
</reference>
<dbReference type="EC" id="1.2.1.16" evidence="8"/>
<gene>
    <name evidence="10" type="ORF">H072_7477</name>
</gene>
<comment type="pathway">
    <text evidence="1 8">Amino-acid degradation; 4-aminobutanoate degradation.</text>
</comment>
<dbReference type="Pfam" id="PF00171">
    <property type="entry name" value="Aldedh"/>
    <property type="match status" value="1"/>
</dbReference>
<dbReference type="EMBL" id="AQGS01000531">
    <property type="protein sequence ID" value="EPS38754.1"/>
    <property type="molecule type" value="Genomic_DNA"/>
</dbReference>
<dbReference type="HOGENOM" id="CLU_005391_5_3_1"/>
<evidence type="ECO:0000256" key="5">
    <source>
        <dbReference type="ARBA" id="ARBA00052698"/>
    </source>
</evidence>
<dbReference type="InterPro" id="IPR010102">
    <property type="entry name" value="Succ_semiAld_DH"/>
</dbReference>
<accession>S8A7E0</accession>
<dbReference type="PROSITE" id="PS00070">
    <property type="entry name" value="ALDEHYDE_DEHYDR_CYS"/>
    <property type="match status" value="1"/>
</dbReference>
<comment type="caution">
    <text evidence="10">The sequence shown here is derived from an EMBL/GenBank/DDBJ whole genome shotgun (WGS) entry which is preliminary data.</text>
</comment>
<dbReference type="SUPFAM" id="SSF53720">
    <property type="entry name" value="ALDH-like"/>
    <property type="match status" value="1"/>
</dbReference>
<dbReference type="CDD" id="cd07103">
    <property type="entry name" value="ALDH_F5_SSADH_GabD"/>
    <property type="match status" value="1"/>
</dbReference>
<evidence type="ECO:0000256" key="8">
    <source>
        <dbReference type="RuleBase" id="RU365091"/>
    </source>
</evidence>
<dbReference type="InterPro" id="IPR015590">
    <property type="entry name" value="Aldehyde_DH_dom"/>
</dbReference>
<dbReference type="OMA" id="VAACFRF"/>
<comment type="catalytic activity">
    <reaction evidence="4 8">
        <text>succinate semialdehyde + NADP(+) + H2O = succinate + NADPH + 2 H(+)</text>
        <dbReference type="Rhea" id="RHEA:13213"/>
        <dbReference type="ChEBI" id="CHEBI:15377"/>
        <dbReference type="ChEBI" id="CHEBI:15378"/>
        <dbReference type="ChEBI" id="CHEBI:30031"/>
        <dbReference type="ChEBI" id="CHEBI:57706"/>
        <dbReference type="ChEBI" id="CHEBI:57783"/>
        <dbReference type="ChEBI" id="CHEBI:58349"/>
        <dbReference type="EC" id="1.2.1.16"/>
    </reaction>
</comment>
<evidence type="ECO:0000256" key="4">
    <source>
        <dbReference type="ARBA" id="ARBA00050387"/>
    </source>
</evidence>
<dbReference type="InterPro" id="IPR016163">
    <property type="entry name" value="Ald_DH_C"/>
</dbReference>
<evidence type="ECO:0000256" key="3">
    <source>
        <dbReference type="ARBA" id="ARBA00023002"/>
    </source>
</evidence>
<evidence type="ECO:0000256" key="7">
    <source>
        <dbReference type="RuleBase" id="RU003345"/>
    </source>
</evidence>
<dbReference type="UniPathway" id="UPA00733"/>
<keyword evidence="11" id="KW-1185">Reference proteome</keyword>
<dbReference type="GO" id="GO:0009450">
    <property type="term" value="P:gamma-aminobutyric acid catabolic process"/>
    <property type="evidence" value="ECO:0007669"/>
    <property type="project" value="UniProtKB-UniPathway"/>
</dbReference>
<dbReference type="InterPro" id="IPR016160">
    <property type="entry name" value="Ald_DH_CS_CYS"/>
</dbReference>
<dbReference type="AlphaFoldDB" id="S8A7E0"/>
<evidence type="ECO:0000313" key="11">
    <source>
        <dbReference type="Proteomes" id="UP000015100"/>
    </source>
</evidence>
<dbReference type="STRING" id="1284197.S8A7E0"/>
<dbReference type="InterPro" id="IPR029510">
    <property type="entry name" value="Ald_DH_CS_GLU"/>
</dbReference>
<name>S8A7E0_DACHA</name>
<dbReference type="GO" id="GO:0004777">
    <property type="term" value="F:succinate-semialdehyde dehydrogenase (NAD+) activity"/>
    <property type="evidence" value="ECO:0007669"/>
    <property type="project" value="UniProtKB-UniRule"/>
</dbReference>
<dbReference type="PANTHER" id="PTHR43353:SF5">
    <property type="entry name" value="SUCCINATE-SEMIALDEHYDE DEHYDROGENASE, MITOCHONDRIAL"/>
    <property type="match status" value="1"/>
</dbReference>
<feature type="active site" evidence="6">
    <location>
        <position position="222"/>
    </location>
</feature>
<evidence type="ECO:0000313" key="10">
    <source>
        <dbReference type="EMBL" id="EPS38754.1"/>
    </source>
</evidence>
<proteinExistence type="inferred from homology"/>
<comment type="similarity">
    <text evidence="2 7">Belongs to the aldehyde dehydrogenase family.</text>
</comment>
<dbReference type="FunFam" id="3.40.309.10:FF:000004">
    <property type="entry name" value="Succinate-semialdehyde dehydrogenase I"/>
    <property type="match status" value="1"/>
</dbReference>
<evidence type="ECO:0000259" key="9">
    <source>
        <dbReference type="Pfam" id="PF00171"/>
    </source>
</evidence>
<reference evidence="10 11" key="1">
    <citation type="journal article" date="2013" name="PLoS Genet.">
        <title>Genomic mechanisms accounting for the adaptation to parasitism in nematode-trapping fungi.</title>
        <authorList>
            <person name="Meerupati T."/>
            <person name="Andersson K.M."/>
            <person name="Friman E."/>
            <person name="Kumar D."/>
            <person name="Tunlid A."/>
            <person name="Ahren D."/>
        </authorList>
    </citation>
    <scope>NUCLEOTIDE SEQUENCE [LARGE SCALE GENOMIC DNA]</scope>
    <source>
        <strain evidence="10 11">CBS 200.50</strain>
    </source>
</reference>
<dbReference type="GO" id="GO:0005737">
    <property type="term" value="C:cytoplasm"/>
    <property type="evidence" value="ECO:0007669"/>
    <property type="project" value="TreeGrafter"/>
</dbReference>
<dbReference type="InterPro" id="IPR016162">
    <property type="entry name" value="Ald_DH_N"/>
</dbReference>
<dbReference type="PANTHER" id="PTHR43353">
    <property type="entry name" value="SUCCINATE-SEMIALDEHYDE DEHYDROGENASE, MITOCHONDRIAL"/>
    <property type="match status" value="1"/>
</dbReference>
<dbReference type="GO" id="GO:0036243">
    <property type="term" value="F:succinate-semialdehyde dehydrogenase (NADP+) activity"/>
    <property type="evidence" value="ECO:0007669"/>
    <property type="project" value="RHEA"/>
</dbReference>
<evidence type="ECO:0000256" key="6">
    <source>
        <dbReference type="PROSITE-ProRule" id="PRU10007"/>
    </source>
</evidence>
<dbReference type="InterPro" id="IPR016161">
    <property type="entry name" value="Ald_DH/histidinol_DH"/>
</dbReference>
<dbReference type="FunFam" id="3.40.605.10:FF:000005">
    <property type="entry name" value="Succinate-semialdehyde dehydrogenase I"/>
    <property type="match status" value="1"/>
</dbReference>
<dbReference type="eggNOG" id="KOG2451">
    <property type="taxonomic scope" value="Eukaryota"/>
</dbReference>
<dbReference type="NCBIfam" id="TIGR01780">
    <property type="entry name" value="SSADH"/>
    <property type="match status" value="1"/>
</dbReference>
<feature type="domain" description="Aldehyde dehydrogenase" evidence="9">
    <location>
        <begin position="3"/>
        <end position="445"/>
    </location>
</feature>
<evidence type="ECO:0000256" key="1">
    <source>
        <dbReference type="ARBA" id="ARBA00005176"/>
    </source>
</evidence>
<dbReference type="Gene3D" id="3.40.605.10">
    <property type="entry name" value="Aldehyde Dehydrogenase, Chain A, domain 1"/>
    <property type="match status" value="1"/>
</dbReference>
<comment type="catalytic activity">
    <reaction evidence="5 8">
        <text>succinate semialdehyde + NAD(+) + H2O = succinate + NADH + 2 H(+)</text>
        <dbReference type="Rhea" id="RHEA:13217"/>
        <dbReference type="ChEBI" id="CHEBI:15377"/>
        <dbReference type="ChEBI" id="CHEBI:15378"/>
        <dbReference type="ChEBI" id="CHEBI:30031"/>
        <dbReference type="ChEBI" id="CHEBI:57540"/>
        <dbReference type="ChEBI" id="CHEBI:57706"/>
        <dbReference type="ChEBI" id="CHEBI:57945"/>
        <dbReference type="EC" id="1.2.1.16"/>
    </reaction>
</comment>
<dbReference type="Gene3D" id="3.40.309.10">
    <property type="entry name" value="Aldehyde Dehydrogenase, Chain A, domain 2"/>
    <property type="match status" value="1"/>
</dbReference>
<dbReference type="InterPro" id="IPR050740">
    <property type="entry name" value="Aldehyde_DH_Superfamily"/>
</dbReference>
<dbReference type="Proteomes" id="UP000015100">
    <property type="component" value="Unassembled WGS sequence"/>
</dbReference>